<evidence type="ECO:0000313" key="1">
    <source>
        <dbReference type="EMBL" id="CDW81779.1"/>
    </source>
</evidence>
<proteinExistence type="predicted"/>
<gene>
    <name evidence="1" type="primary">Contig1923.g76</name>
    <name evidence="1" type="ORF">STYLEM_10803</name>
</gene>
<evidence type="ECO:0000313" key="2">
    <source>
        <dbReference type="Proteomes" id="UP000039865"/>
    </source>
</evidence>
<dbReference type="Proteomes" id="UP000039865">
    <property type="component" value="Unassembled WGS sequence"/>
</dbReference>
<accession>A0A078AHP7</accession>
<dbReference type="EMBL" id="CCKQ01010269">
    <property type="protein sequence ID" value="CDW81779.1"/>
    <property type="molecule type" value="Genomic_DNA"/>
</dbReference>
<organism evidence="1 2">
    <name type="scientific">Stylonychia lemnae</name>
    <name type="common">Ciliate</name>
    <dbReference type="NCBI Taxonomy" id="5949"/>
    <lineage>
        <taxon>Eukaryota</taxon>
        <taxon>Sar</taxon>
        <taxon>Alveolata</taxon>
        <taxon>Ciliophora</taxon>
        <taxon>Intramacronucleata</taxon>
        <taxon>Spirotrichea</taxon>
        <taxon>Stichotrichia</taxon>
        <taxon>Sporadotrichida</taxon>
        <taxon>Oxytrichidae</taxon>
        <taxon>Stylonychinae</taxon>
        <taxon>Stylonychia</taxon>
    </lineage>
</organism>
<name>A0A078AHP7_STYLE</name>
<reference evidence="1 2" key="1">
    <citation type="submission" date="2014-06" db="EMBL/GenBank/DDBJ databases">
        <authorList>
            <person name="Swart Estienne"/>
        </authorList>
    </citation>
    <scope>NUCLEOTIDE SEQUENCE [LARGE SCALE GENOMIC DNA]</scope>
    <source>
        <strain evidence="1 2">130c</strain>
    </source>
</reference>
<keyword evidence="2" id="KW-1185">Reference proteome</keyword>
<protein>
    <submittedName>
        <fullName evidence="1">Uncharacterized protein</fullName>
    </submittedName>
</protein>
<dbReference type="InParanoid" id="A0A078AHP7"/>
<sequence length="392" mass="46279">MSYKFEMDEQIDQPNIFIQKDPFYIHQAPSLKFLNYFTKQDFKYVGMKPCNTVLFENDLIDSKNHLEEFGKNLDKYLLREKMQMKDQDEIDIELTKLQEFHQLRLDNLKKKQNLVNASRNCGKFTDNFKKLMGKVKQHQIKLELKTTYSSEIDLILKRRQESFDNFSDFLKNLMSQPNLMLIQELLKEYKLFELDKLEDVIRVFKQLNLADKTNENLCQLLQIIIVCNSISEMKLDHISLISNKEYFVIILIALSPKQFLFKEVSILEILKIYPELEKIIVGLHNKSLKILQFFTKACIDQGLQQIVTEQLGVMLNKMITDKKSSQICRLSAYLSTILENTPLEYLKSIKPITQFVKEQLLEDMKKLSHEPKDCEVCKIGKIKFIEKLESFL</sequence>
<dbReference type="AlphaFoldDB" id="A0A078AHP7"/>